<reference evidence="1" key="1">
    <citation type="journal article" date="2020" name="Stud. Mycol.">
        <title>101 Dothideomycetes genomes: a test case for predicting lifestyles and emergence of pathogens.</title>
        <authorList>
            <person name="Haridas S."/>
            <person name="Albert R."/>
            <person name="Binder M."/>
            <person name="Bloem J."/>
            <person name="Labutti K."/>
            <person name="Salamov A."/>
            <person name="Andreopoulos B."/>
            <person name="Baker S."/>
            <person name="Barry K."/>
            <person name="Bills G."/>
            <person name="Bluhm B."/>
            <person name="Cannon C."/>
            <person name="Castanera R."/>
            <person name="Culley D."/>
            <person name="Daum C."/>
            <person name="Ezra D."/>
            <person name="Gonzalez J."/>
            <person name="Henrissat B."/>
            <person name="Kuo A."/>
            <person name="Liang C."/>
            <person name="Lipzen A."/>
            <person name="Lutzoni F."/>
            <person name="Magnuson J."/>
            <person name="Mondo S."/>
            <person name="Nolan M."/>
            <person name="Ohm R."/>
            <person name="Pangilinan J."/>
            <person name="Park H.-J."/>
            <person name="Ramirez L."/>
            <person name="Alfaro M."/>
            <person name="Sun H."/>
            <person name="Tritt A."/>
            <person name="Yoshinaga Y."/>
            <person name="Zwiers L.-H."/>
            <person name="Turgeon B."/>
            <person name="Goodwin S."/>
            <person name="Spatafora J."/>
            <person name="Crous P."/>
            <person name="Grigoriev I."/>
        </authorList>
    </citation>
    <scope>NUCLEOTIDE SEQUENCE</scope>
    <source>
        <strain evidence="1">CBS 269.34</strain>
    </source>
</reference>
<dbReference type="AlphaFoldDB" id="A0A6A6QSF1"/>
<gene>
    <name evidence="1" type="ORF">BU16DRAFT_45388</name>
</gene>
<accession>A0A6A6QSF1</accession>
<sequence length="178" mass="20090">MVDISVLLPPPTTSSPRHVHAFTRHETLLACLLQAPRSSTWLSAAYFFEPMKGTKPTVQAQILSRRKTFIPHRSYLAREYHEVSEKWAVRDVSRGRPYTADKATIFPLATCIKSASSASTLGLETDFGDFASEAAKKSHAATLWQGTKQEEQLRYKIGRGDQINSNGAEWLRIWISRR</sequence>
<protein>
    <submittedName>
        <fullName evidence="1">Uncharacterized protein</fullName>
    </submittedName>
</protein>
<evidence type="ECO:0000313" key="1">
    <source>
        <dbReference type="EMBL" id="KAF2494683.1"/>
    </source>
</evidence>
<dbReference type="EMBL" id="MU004190">
    <property type="protein sequence ID" value="KAF2494683.1"/>
    <property type="molecule type" value="Genomic_DNA"/>
</dbReference>
<keyword evidence="2" id="KW-1185">Reference proteome</keyword>
<dbReference type="Proteomes" id="UP000799750">
    <property type="component" value="Unassembled WGS sequence"/>
</dbReference>
<proteinExistence type="predicted"/>
<evidence type="ECO:0000313" key="2">
    <source>
        <dbReference type="Proteomes" id="UP000799750"/>
    </source>
</evidence>
<name>A0A6A6QSF1_9PEZI</name>
<organism evidence="1 2">
    <name type="scientific">Lophium mytilinum</name>
    <dbReference type="NCBI Taxonomy" id="390894"/>
    <lineage>
        <taxon>Eukaryota</taxon>
        <taxon>Fungi</taxon>
        <taxon>Dikarya</taxon>
        <taxon>Ascomycota</taxon>
        <taxon>Pezizomycotina</taxon>
        <taxon>Dothideomycetes</taxon>
        <taxon>Pleosporomycetidae</taxon>
        <taxon>Mytilinidiales</taxon>
        <taxon>Mytilinidiaceae</taxon>
        <taxon>Lophium</taxon>
    </lineage>
</organism>